<dbReference type="Gene3D" id="3.90.1720.10">
    <property type="entry name" value="endopeptidase domain like (from Nostoc punctiforme)"/>
    <property type="match status" value="1"/>
</dbReference>
<sequence length="778" mass="79816">MAADAGRTPADGDVPDAHGAHGEGTPDGTSDEGVSGNGRAEAALGTSHDGPEGAPAEGGVEGRVRDVARKVAGKAAEGGVGAAAPTLVLMQVASTVKKTFVSLLSTAVVAVQNLVSGGVVGLVQSVAGAVVGLFTSIGAFLSGLGASGAVVGATVACVAVVGSVAVFSPQQADDGDPCALVADVAANRAAQDSVTGDEDVVVEGEEAYREIVDELAGILKGQGLSDNAIAGIVGNVAAECGFDFSQVEGIYDEWGAPGPKKTGALSDIDVYTRGLFASYASSGLSINRDAYLSEADGNYWPALGFCSWTGGQAYRLYSRAQAAGADWWDRDFQIAYWLAYGNNETTGRGGFANGTEFLADYASWCEGKTVAECVSRYVDVFHGQTMGNRGDVRLEAADRWLPAIAGAQPRSMSTEAQGFYTSIVSSMGQDAAASSVASAVRDNPAVERCTPQGKDLGKGAASIARAAASWAWPSKERAYNDGTEAYRRAHDEVHGPGANYKDCGIAVATAVRTSGADLDYPLADTTANQLPYLRSSSKWEKVCDFDGADKVGLLRPGDVLIADKTAADGHDMGCGHTAVFTGGGLLSSIDGVDPAFDMVQASLNTYSPAAASTASLLSDARSYEAYRCVAPDNGGAGEDVSGGTDGQALAGASQAQRRIVDAARSVPSPGAGYCAMWVSQVYQAAGLGYVSGNACDQYARWCTSTNLDELKVGMIVAVPSHPHTAAGSVYGHVGVYVGDGLVMHNTGTIDTTNILQWVGYYGATQTPRWGFATTRSIG</sequence>
<proteinExistence type="predicted"/>
<feature type="region of interest" description="Disordered" evidence="1">
    <location>
        <begin position="1"/>
        <end position="62"/>
    </location>
</feature>
<dbReference type="EMBL" id="BQKC01000002">
    <property type="protein sequence ID" value="GJM56172.1"/>
    <property type="molecule type" value="Genomic_DNA"/>
</dbReference>
<evidence type="ECO:0000256" key="1">
    <source>
        <dbReference type="SAM" id="MobiDB-lite"/>
    </source>
</evidence>
<dbReference type="InterPro" id="IPR038765">
    <property type="entry name" value="Papain-like_cys_pep_sf"/>
</dbReference>
<dbReference type="AlphaFoldDB" id="A0AAV5B4P6"/>
<organism evidence="3 4">
    <name type="scientific">Granulimonas faecalis</name>
    <dbReference type="NCBI Taxonomy" id="2894155"/>
    <lineage>
        <taxon>Bacteria</taxon>
        <taxon>Bacillati</taxon>
        <taxon>Actinomycetota</taxon>
        <taxon>Coriobacteriia</taxon>
        <taxon>Coriobacteriales</taxon>
        <taxon>Kribbibacteriaceae</taxon>
        <taxon>Granulimonas</taxon>
    </lineage>
</organism>
<keyword evidence="4" id="KW-1185">Reference proteome</keyword>
<comment type="caution">
    <text evidence="3">The sequence shown here is derived from an EMBL/GenBank/DDBJ whole genome shotgun (WGS) entry which is preliminary data.</text>
</comment>
<dbReference type="RefSeq" id="WP_265591074.1">
    <property type="nucleotide sequence ID" value="NZ_BQKC01000002.1"/>
</dbReference>
<feature type="domain" description="Phage tail lysozyme" evidence="2">
    <location>
        <begin position="216"/>
        <end position="352"/>
    </location>
</feature>
<dbReference type="Gene3D" id="1.10.530.10">
    <property type="match status" value="1"/>
</dbReference>
<dbReference type="InterPro" id="IPR041219">
    <property type="entry name" value="Phage_lysozyme2"/>
</dbReference>
<reference evidence="3" key="1">
    <citation type="journal article" date="2022" name="Int. J. Syst. Evol. Microbiol.">
        <title>Granulimonas faecalis gen. nov., sp. nov., and Leptogranulimonas caecicola gen. nov., sp. nov., novel lactate-producing Atopobiaceae bacteria isolated from mouse intestines, and an emended description of the family Atopobiaceae.</title>
        <authorList>
            <person name="Morinaga K."/>
            <person name="Kusada H."/>
            <person name="Sakamoto S."/>
            <person name="Murakami T."/>
            <person name="Toyoda A."/>
            <person name="Mori H."/>
            <person name="Meng X.Y."/>
            <person name="Takashino M."/>
            <person name="Murotomi K."/>
            <person name="Tamaki H."/>
        </authorList>
    </citation>
    <scope>NUCLEOTIDE SEQUENCE</scope>
    <source>
        <strain evidence="3">OPF53</strain>
    </source>
</reference>
<gene>
    <name evidence="3" type="ORF">ATOP_18270</name>
</gene>
<evidence type="ECO:0000313" key="3">
    <source>
        <dbReference type="EMBL" id="GJM56172.1"/>
    </source>
</evidence>
<dbReference type="Proteomes" id="UP001055025">
    <property type="component" value="Unassembled WGS sequence"/>
</dbReference>
<dbReference type="Pfam" id="PF18013">
    <property type="entry name" value="Phage_lysozyme2"/>
    <property type="match status" value="1"/>
</dbReference>
<protein>
    <recommendedName>
        <fullName evidence="2">Phage tail lysozyme domain-containing protein</fullName>
    </recommendedName>
</protein>
<evidence type="ECO:0000313" key="4">
    <source>
        <dbReference type="Proteomes" id="UP001055025"/>
    </source>
</evidence>
<accession>A0AAV5B4P6</accession>
<name>A0AAV5B4P6_9ACTN</name>
<evidence type="ECO:0000259" key="2">
    <source>
        <dbReference type="Pfam" id="PF18013"/>
    </source>
</evidence>
<dbReference type="SUPFAM" id="SSF54001">
    <property type="entry name" value="Cysteine proteinases"/>
    <property type="match status" value="1"/>
</dbReference>